<dbReference type="InterPro" id="IPR015424">
    <property type="entry name" value="PyrdxlP-dep_Trfase"/>
</dbReference>
<reference evidence="7 8" key="1">
    <citation type="submission" date="2020-08" db="EMBL/GenBank/DDBJ databases">
        <title>Adhaeribacter dokdonensis sp. nov., isolated from the rhizosphere of Elymus tsukushiensis, a plant native to the Dokdo Islands, Republic of Korea.</title>
        <authorList>
            <person name="Ghim S.Y."/>
        </authorList>
    </citation>
    <scope>NUCLEOTIDE SEQUENCE [LARGE SCALE GENOMIC DNA]</scope>
    <source>
        <strain evidence="7 8">KUDC8001</strain>
    </source>
</reference>
<dbReference type="PROSITE" id="PS00599">
    <property type="entry name" value="AA_TRANSFER_CLASS_2"/>
    <property type="match status" value="1"/>
</dbReference>
<dbReference type="InterPro" id="IPR004839">
    <property type="entry name" value="Aminotransferase_I/II_large"/>
</dbReference>
<dbReference type="InterPro" id="IPR015421">
    <property type="entry name" value="PyrdxlP-dep_Trfase_major"/>
</dbReference>
<keyword evidence="3 7" id="KW-0808">Transferase</keyword>
<dbReference type="InterPro" id="IPR050087">
    <property type="entry name" value="AON_synthase_class-II"/>
</dbReference>
<organism evidence="7 8">
    <name type="scientific">Adhaeribacter radiodurans</name>
    <dbReference type="NCBI Taxonomy" id="2745197"/>
    <lineage>
        <taxon>Bacteria</taxon>
        <taxon>Pseudomonadati</taxon>
        <taxon>Bacteroidota</taxon>
        <taxon>Cytophagia</taxon>
        <taxon>Cytophagales</taxon>
        <taxon>Hymenobacteraceae</taxon>
        <taxon>Adhaeribacter</taxon>
    </lineage>
</organism>
<gene>
    <name evidence="7" type="ORF">HUW48_10370</name>
</gene>
<name>A0A7L7L7A6_9BACT</name>
<evidence type="ECO:0000259" key="6">
    <source>
        <dbReference type="Pfam" id="PF00155"/>
    </source>
</evidence>
<dbReference type="InterPro" id="IPR001917">
    <property type="entry name" value="Aminotrans_II_pyridoxalP_BS"/>
</dbReference>
<dbReference type="GO" id="GO:0030170">
    <property type="term" value="F:pyridoxal phosphate binding"/>
    <property type="evidence" value="ECO:0007669"/>
    <property type="project" value="InterPro"/>
</dbReference>
<dbReference type="GO" id="GO:0008483">
    <property type="term" value="F:transaminase activity"/>
    <property type="evidence" value="ECO:0007669"/>
    <property type="project" value="UniProtKB-KW"/>
</dbReference>
<proteinExistence type="inferred from homology"/>
<dbReference type="Gene3D" id="3.40.640.10">
    <property type="entry name" value="Type I PLP-dependent aspartate aminotransferase-like (Major domain)"/>
    <property type="match status" value="1"/>
</dbReference>
<keyword evidence="4 5" id="KW-0663">Pyridoxal phosphate</keyword>
<sequence length="412" mass="45619">MDLFDKLLANRGPLGSHSHYAHGYFTFPKLEGEIAPRMLFRGKPVLTWSLNNYLGLANHPQVRKVDAEAAAEWGMAYPMGARIMSGNSNLHEQLEAELADFVMKPDALLLNFGYQGVVSIIDALVSRHDVIVYDAESHACIIDGVRLHQGKRFVYTHNNMENLEKQLQRATRLASETGGAILVITEGVFGMSGNLGNLPAIIALKEKYKFRLFVDDAHGFGTQGKTGAGTGEHFGIQDGIDVYFSTFAKSMASIGAFVAGPEQVIEYLRYNMRSQIFAKSLPMPLVVGAIKRLELLRSKPELKDKLWEITNALQDGLREKGFNIGTTQSCVTPVILKGQIPDATQLTLDLRENYSIFCSIVVYPVVPKDVIMLRLIPTAAHTLEDVKETIEAFERISEKLDKGLYSKSALTV</sequence>
<accession>A0A7L7L7A6</accession>
<keyword evidence="8" id="KW-1185">Reference proteome</keyword>
<evidence type="ECO:0000256" key="2">
    <source>
        <dbReference type="ARBA" id="ARBA00005189"/>
    </source>
</evidence>
<dbReference type="InterPro" id="IPR015422">
    <property type="entry name" value="PyrdxlP-dep_Trfase_small"/>
</dbReference>
<comment type="cofactor">
    <cofactor evidence="1 5">
        <name>pyridoxal 5'-phosphate</name>
        <dbReference type="ChEBI" id="CHEBI:597326"/>
    </cofactor>
</comment>
<feature type="domain" description="Aminotransferase class I/classII large" evidence="6">
    <location>
        <begin position="44"/>
        <end position="393"/>
    </location>
</feature>
<dbReference type="SUPFAM" id="SSF53383">
    <property type="entry name" value="PLP-dependent transferases"/>
    <property type="match status" value="1"/>
</dbReference>
<comment type="pathway">
    <text evidence="2">Lipid metabolism.</text>
</comment>
<evidence type="ECO:0000256" key="4">
    <source>
        <dbReference type="ARBA" id="ARBA00022898"/>
    </source>
</evidence>
<dbReference type="AlphaFoldDB" id="A0A7L7L7A6"/>
<protein>
    <submittedName>
        <fullName evidence="7">Pyridoxal phosphate-dependent aminotransferase family protein</fullName>
    </submittedName>
</protein>
<evidence type="ECO:0000256" key="5">
    <source>
        <dbReference type="RuleBase" id="RU003693"/>
    </source>
</evidence>
<evidence type="ECO:0000313" key="7">
    <source>
        <dbReference type="EMBL" id="QMU28415.1"/>
    </source>
</evidence>
<comment type="similarity">
    <text evidence="5">Belongs to the class-II pyridoxal-phosphate-dependent aminotransferase family.</text>
</comment>
<keyword evidence="7" id="KW-0032">Aminotransferase</keyword>
<dbReference type="EMBL" id="CP055153">
    <property type="protein sequence ID" value="QMU28415.1"/>
    <property type="molecule type" value="Genomic_DNA"/>
</dbReference>
<evidence type="ECO:0000313" key="8">
    <source>
        <dbReference type="Proteomes" id="UP000514509"/>
    </source>
</evidence>
<dbReference type="Proteomes" id="UP000514509">
    <property type="component" value="Chromosome"/>
</dbReference>
<evidence type="ECO:0000256" key="1">
    <source>
        <dbReference type="ARBA" id="ARBA00001933"/>
    </source>
</evidence>
<evidence type="ECO:0000256" key="3">
    <source>
        <dbReference type="ARBA" id="ARBA00022679"/>
    </source>
</evidence>
<dbReference type="Pfam" id="PF00155">
    <property type="entry name" value="Aminotran_1_2"/>
    <property type="match status" value="1"/>
</dbReference>
<dbReference type="PANTHER" id="PTHR13693">
    <property type="entry name" value="CLASS II AMINOTRANSFERASE/8-AMINO-7-OXONONANOATE SYNTHASE"/>
    <property type="match status" value="1"/>
</dbReference>
<dbReference type="RefSeq" id="WP_182415600.1">
    <property type="nucleotide sequence ID" value="NZ_CP055153.1"/>
</dbReference>
<dbReference type="Gene3D" id="3.90.1150.10">
    <property type="entry name" value="Aspartate Aminotransferase, domain 1"/>
    <property type="match status" value="1"/>
</dbReference>
<dbReference type="KEGG" id="add:HUW48_10370"/>